<dbReference type="AlphaFoldDB" id="A0A8X8C0M5"/>
<sequence>MYTSTTLISLFLSPSLSRLTINMKNTKRNFLVASLNKWRKTGSMPCCEYQYWGLWPSMHEGKSIPRDVPKGHLVVYVGDNNKRFVIKITLLKHPLFKALLDQAQDEYDFTAGSKLCIPCDENSFLDVVRCAGSPRDRKMCSFFQVKTNLEFDKQRAFTSQQFDLQSKLALYVVHNTLQSCIAKQNMYKQNMYLFSV</sequence>
<accession>A0A8X8C0M5</accession>
<dbReference type="Proteomes" id="UP000886885">
    <property type="component" value="Chromosome 16D"/>
</dbReference>
<dbReference type="PANTHER" id="PTHR31374">
    <property type="entry name" value="AUXIN-INDUCED PROTEIN-LIKE-RELATED"/>
    <property type="match status" value="1"/>
</dbReference>
<protein>
    <recommendedName>
        <fullName evidence="4">SAUR family protein</fullName>
    </recommendedName>
</protein>
<gene>
    <name evidence="2" type="ORF">POTOM_052820</name>
</gene>
<comment type="similarity">
    <text evidence="1">Belongs to the ARG7 family.</text>
</comment>
<keyword evidence="3" id="KW-1185">Reference proteome</keyword>
<evidence type="ECO:0008006" key="4">
    <source>
        <dbReference type="Google" id="ProtNLM"/>
    </source>
</evidence>
<organism evidence="2 3">
    <name type="scientific">Populus tomentosa</name>
    <name type="common">Chinese white poplar</name>
    <dbReference type="NCBI Taxonomy" id="118781"/>
    <lineage>
        <taxon>Eukaryota</taxon>
        <taxon>Viridiplantae</taxon>
        <taxon>Streptophyta</taxon>
        <taxon>Embryophyta</taxon>
        <taxon>Tracheophyta</taxon>
        <taxon>Spermatophyta</taxon>
        <taxon>Magnoliopsida</taxon>
        <taxon>eudicotyledons</taxon>
        <taxon>Gunneridae</taxon>
        <taxon>Pentapetalae</taxon>
        <taxon>rosids</taxon>
        <taxon>fabids</taxon>
        <taxon>Malpighiales</taxon>
        <taxon>Salicaceae</taxon>
        <taxon>Saliceae</taxon>
        <taxon>Populus</taxon>
    </lineage>
</organism>
<dbReference type="PANTHER" id="PTHR31374:SF427">
    <property type="entry name" value="SMALL AUXIN-UP RNA-RELATED"/>
    <property type="match status" value="1"/>
</dbReference>
<dbReference type="OrthoDB" id="1840940at2759"/>
<comment type="caution">
    <text evidence="2">The sequence shown here is derived from an EMBL/GenBank/DDBJ whole genome shotgun (WGS) entry which is preliminary data.</text>
</comment>
<proteinExistence type="inferred from homology"/>
<reference evidence="2" key="1">
    <citation type="journal article" date="2020" name="bioRxiv">
        <title>Hybrid origin of Populus tomentosa Carr. identified through genome sequencing and phylogenomic analysis.</title>
        <authorList>
            <person name="An X."/>
            <person name="Gao K."/>
            <person name="Chen Z."/>
            <person name="Li J."/>
            <person name="Yang X."/>
            <person name="Yang X."/>
            <person name="Zhou J."/>
            <person name="Guo T."/>
            <person name="Zhao T."/>
            <person name="Huang S."/>
            <person name="Miao D."/>
            <person name="Khan W.U."/>
            <person name="Rao P."/>
            <person name="Ye M."/>
            <person name="Lei B."/>
            <person name="Liao W."/>
            <person name="Wang J."/>
            <person name="Ji L."/>
            <person name="Li Y."/>
            <person name="Guo B."/>
            <person name="Mustafa N.S."/>
            <person name="Li S."/>
            <person name="Yun Q."/>
            <person name="Keller S.R."/>
            <person name="Mao J."/>
            <person name="Zhang R."/>
            <person name="Strauss S.H."/>
        </authorList>
    </citation>
    <scope>NUCLEOTIDE SEQUENCE</scope>
    <source>
        <strain evidence="2">GM15</strain>
        <tissue evidence="2">Leaf</tissue>
    </source>
</reference>
<dbReference type="Pfam" id="PF02519">
    <property type="entry name" value="Auxin_inducible"/>
    <property type="match status" value="1"/>
</dbReference>
<dbReference type="EMBL" id="JAAWWB010000032">
    <property type="protein sequence ID" value="KAG6744111.1"/>
    <property type="molecule type" value="Genomic_DNA"/>
</dbReference>
<dbReference type="InterPro" id="IPR003676">
    <property type="entry name" value="SAUR_fam"/>
</dbReference>
<name>A0A8X8C0M5_POPTO</name>
<evidence type="ECO:0000313" key="2">
    <source>
        <dbReference type="EMBL" id="KAG6744111.1"/>
    </source>
</evidence>
<dbReference type="GO" id="GO:0009733">
    <property type="term" value="P:response to auxin"/>
    <property type="evidence" value="ECO:0007669"/>
    <property type="project" value="InterPro"/>
</dbReference>
<evidence type="ECO:0000256" key="1">
    <source>
        <dbReference type="ARBA" id="ARBA00006974"/>
    </source>
</evidence>
<evidence type="ECO:0000313" key="3">
    <source>
        <dbReference type="Proteomes" id="UP000886885"/>
    </source>
</evidence>